<gene>
    <name evidence="3" type="ORF">ILUMI_18850</name>
</gene>
<sequence>MRRAPVLLDEIKLKLAERLKILEKWGFGISRSEVLQPISEYVAKNKLETPFKNNTPGENWENLYGDQWVADVGEDGPEKLVCAVSKKGWMETHIFHNYFEKFFLPAIGKKPVLVIYDGHSIHVDYKFIELAEENNITILKLLKDVFRDTKPEIVASGFRKAGIHPFNSDVIPQEKYDPASLERWENTNQADTSRGTISGKEAIRESINTAEDKIIARSKNENALVALERLILEKVKQSAPMKPVKRRRAAEGAEVITSEEALQRIRNSQERTSKVIKRNPPKKHKESFSSSNESIEEQLPSSSDSSDEDTVEVED</sequence>
<organism evidence="3 4">
    <name type="scientific">Ignelater luminosus</name>
    <name type="common">Cucubano</name>
    <name type="synonym">Pyrophorus luminosus</name>
    <dbReference type="NCBI Taxonomy" id="2038154"/>
    <lineage>
        <taxon>Eukaryota</taxon>
        <taxon>Metazoa</taxon>
        <taxon>Ecdysozoa</taxon>
        <taxon>Arthropoda</taxon>
        <taxon>Hexapoda</taxon>
        <taxon>Insecta</taxon>
        <taxon>Pterygota</taxon>
        <taxon>Neoptera</taxon>
        <taxon>Endopterygota</taxon>
        <taxon>Coleoptera</taxon>
        <taxon>Polyphaga</taxon>
        <taxon>Elateriformia</taxon>
        <taxon>Elateroidea</taxon>
        <taxon>Elateridae</taxon>
        <taxon>Agrypninae</taxon>
        <taxon>Pyrophorini</taxon>
        <taxon>Ignelater</taxon>
    </lineage>
</organism>
<feature type="domain" description="DDE-1" evidence="2">
    <location>
        <begin position="83"/>
        <end position="139"/>
    </location>
</feature>
<dbReference type="Proteomes" id="UP000801492">
    <property type="component" value="Unassembled WGS sequence"/>
</dbReference>
<protein>
    <recommendedName>
        <fullName evidence="2">DDE-1 domain-containing protein</fullName>
    </recommendedName>
</protein>
<evidence type="ECO:0000313" key="3">
    <source>
        <dbReference type="EMBL" id="KAF2887323.1"/>
    </source>
</evidence>
<comment type="caution">
    <text evidence="3">The sequence shown here is derived from an EMBL/GenBank/DDBJ whole genome shotgun (WGS) entry which is preliminary data.</text>
</comment>
<accession>A0A8K0G6G2</accession>
<evidence type="ECO:0000313" key="4">
    <source>
        <dbReference type="Proteomes" id="UP000801492"/>
    </source>
</evidence>
<name>A0A8K0G6G2_IGNLU</name>
<feature type="region of interest" description="Disordered" evidence="1">
    <location>
        <begin position="262"/>
        <end position="315"/>
    </location>
</feature>
<reference evidence="3" key="1">
    <citation type="submission" date="2019-08" db="EMBL/GenBank/DDBJ databases">
        <title>The genome of the North American firefly Photinus pyralis.</title>
        <authorList>
            <consortium name="Photinus pyralis genome working group"/>
            <person name="Fallon T.R."/>
            <person name="Sander Lower S.E."/>
            <person name="Weng J.-K."/>
        </authorList>
    </citation>
    <scope>NUCLEOTIDE SEQUENCE</scope>
    <source>
        <strain evidence="3">TRF0915ILg1</strain>
        <tissue evidence="3">Whole body</tissue>
    </source>
</reference>
<proteinExistence type="predicted"/>
<feature type="compositionally biased region" description="Acidic residues" evidence="1">
    <location>
        <begin position="305"/>
        <end position="315"/>
    </location>
</feature>
<evidence type="ECO:0000256" key="1">
    <source>
        <dbReference type="SAM" id="MobiDB-lite"/>
    </source>
</evidence>
<feature type="compositionally biased region" description="Basic and acidic residues" evidence="1">
    <location>
        <begin position="262"/>
        <end position="273"/>
    </location>
</feature>
<dbReference type="AlphaFoldDB" id="A0A8K0G6G2"/>
<feature type="compositionally biased region" description="Basic residues" evidence="1">
    <location>
        <begin position="274"/>
        <end position="285"/>
    </location>
</feature>
<evidence type="ECO:0000259" key="2">
    <source>
        <dbReference type="Pfam" id="PF03184"/>
    </source>
</evidence>
<dbReference type="GO" id="GO:0003676">
    <property type="term" value="F:nucleic acid binding"/>
    <property type="evidence" value="ECO:0007669"/>
    <property type="project" value="InterPro"/>
</dbReference>
<dbReference type="EMBL" id="VTPC01084096">
    <property type="protein sequence ID" value="KAF2887323.1"/>
    <property type="molecule type" value="Genomic_DNA"/>
</dbReference>
<dbReference type="Pfam" id="PF03184">
    <property type="entry name" value="DDE_1"/>
    <property type="match status" value="1"/>
</dbReference>
<dbReference type="InterPro" id="IPR004875">
    <property type="entry name" value="DDE_SF_endonuclease_dom"/>
</dbReference>
<dbReference type="OrthoDB" id="6755551at2759"/>
<keyword evidence="4" id="KW-1185">Reference proteome</keyword>